<dbReference type="GO" id="GO:0015074">
    <property type="term" value="P:DNA integration"/>
    <property type="evidence" value="ECO:0007669"/>
    <property type="project" value="InterPro"/>
</dbReference>
<dbReference type="InterPro" id="IPR011010">
    <property type="entry name" value="DNA_brk_join_enz"/>
</dbReference>
<evidence type="ECO:0000313" key="2">
    <source>
        <dbReference type="EMBL" id="GAG27503.1"/>
    </source>
</evidence>
<dbReference type="GO" id="GO:0003677">
    <property type="term" value="F:DNA binding"/>
    <property type="evidence" value="ECO:0007669"/>
    <property type="project" value="InterPro"/>
</dbReference>
<accession>X0WSM7</accession>
<dbReference type="Gene3D" id="1.10.443.10">
    <property type="entry name" value="Intergrase catalytic core"/>
    <property type="match status" value="1"/>
</dbReference>
<reference evidence="2" key="1">
    <citation type="journal article" date="2014" name="Front. Microbiol.">
        <title>High frequency of phylogenetically diverse reductive dehalogenase-homologous genes in deep subseafloor sedimentary metagenomes.</title>
        <authorList>
            <person name="Kawai M."/>
            <person name="Futagami T."/>
            <person name="Toyoda A."/>
            <person name="Takaki Y."/>
            <person name="Nishi S."/>
            <person name="Hori S."/>
            <person name="Arai W."/>
            <person name="Tsubouchi T."/>
            <person name="Morono Y."/>
            <person name="Uchiyama I."/>
            <person name="Ito T."/>
            <person name="Fujiyama A."/>
            <person name="Inagaki F."/>
            <person name="Takami H."/>
        </authorList>
    </citation>
    <scope>NUCLEOTIDE SEQUENCE</scope>
    <source>
        <strain evidence="2">Expedition CK06-06</strain>
    </source>
</reference>
<name>X0WSM7_9ZZZZ</name>
<evidence type="ECO:0000256" key="1">
    <source>
        <dbReference type="ARBA" id="ARBA00023172"/>
    </source>
</evidence>
<dbReference type="SUPFAM" id="SSF56349">
    <property type="entry name" value="DNA breaking-rejoining enzymes"/>
    <property type="match status" value="1"/>
</dbReference>
<proteinExistence type="predicted"/>
<dbReference type="EMBL" id="BARS01034986">
    <property type="protein sequence ID" value="GAG27503.1"/>
    <property type="molecule type" value="Genomic_DNA"/>
</dbReference>
<protein>
    <recommendedName>
        <fullName evidence="3">Tyr recombinase domain-containing protein</fullName>
    </recommendedName>
</protein>
<dbReference type="GO" id="GO:0006310">
    <property type="term" value="P:DNA recombination"/>
    <property type="evidence" value="ECO:0007669"/>
    <property type="project" value="UniProtKB-KW"/>
</dbReference>
<dbReference type="AlphaFoldDB" id="X0WSM7"/>
<keyword evidence="1" id="KW-0233">DNA recombination</keyword>
<comment type="caution">
    <text evidence="2">The sequence shown here is derived from an EMBL/GenBank/DDBJ whole genome shotgun (WGS) entry which is preliminary data.</text>
</comment>
<feature type="non-terminal residue" evidence="2">
    <location>
        <position position="71"/>
    </location>
</feature>
<organism evidence="2">
    <name type="scientific">marine sediment metagenome</name>
    <dbReference type="NCBI Taxonomy" id="412755"/>
    <lineage>
        <taxon>unclassified sequences</taxon>
        <taxon>metagenomes</taxon>
        <taxon>ecological metagenomes</taxon>
    </lineage>
</organism>
<evidence type="ECO:0008006" key="3">
    <source>
        <dbReference type="Google" id="ProtNLM"/>
    </source>
</evidence>
<gene>
    <name evidence="2" type="ORF">S01H1_53975</name>
</gene>
<dbReference type="InterPro" id="IPR013762">
    <property type="entry name" value="Integrase-like_cat_sf"/>
</dbReference>
<sequence>MQTITRKNGRIFTLKEDKNRFFFPDEYMKFFDKLKERQKHTVKCIINTGARINEIRNVKVEDTDFINNRVV</sequence>